<dbReference type="Proteomes" id="UP000789739">
    <property type="component" value="Unassembled WGS sequence"/>
</dbReference>
<sequence length="345" mass="37906">MASLDEQAEMSTSSFDKKKGVPPTMGIISMEPLNKQILQPSYANELPLNDTQHGFYGSMINVLGNVCGFFGANPICCCCPNPYKRVDQGFVGLVSRFGKFYKSVDPGLVKVNPLSESIRKVDVKIQITEIPKQAIMTKDNVYVHIDSVIYWHIINPYQSTFGIADVRKALIERTQTTLRHTLGSRVLQDCIENREAIASEVLEIIEEPASLWGVKIESILIKDIQFSKELQESLSSAAQAQRIGRSKVIAAQAEVDAAKLMRQAAELLNIPAAMQIRYLETMSSMAKGPGTKTIFMPYSPDGVHAHSGIGAVGATFSGEIANHHNEESNMTKDTFQAYTIDSTSG</sequence>
<feature type="domain" description="Band 7" evidence="3">
    <location>
        <begin position="81"/>
        <end position="238"/>
    </location>
</feature>
<organism evidence="4 5">
    <name type="scientific">Paraglomus brasilianum</name>
    <dbReference type="NCBI Taxonomy" id="144538"/>
    <lineage>
        <taxon>Eukaryota</taxon>
        <taxon>Fungi</taxon>
        <taxon>Fungi incertae sedis</taxon>
        <taxon>Mucoromycota</taxon>
        <taxon>Glomeromycotina</taxon>
        <taxon>Glomeromycetes</taxon>
        <taxon>Paraglomerales</taxon>
        <taxon>Paraglomeraceae</taxon>
        <taxon>Paraglomus</taxon>
    </lineage>
</organism>
<dbReference type="InterPro" id="IPR001107">
    <property type="entry name" value="Band_7"/>
</dbReference>
<comment type="caution">
    <text evidence="4">The sequence shown here is derived from an EMBL/GenBank/DDBJ whole genome shotgun (WGS) entry which is preliminary data.</text>
</comment>
<comment type="similarity">
    <text evidence="1">Belongs to the band 7/mec-2 family.</text>
</comment>
<feature type="region of interest" description="Disordered" evidence="2">
    <location>
        <begin position="1"/>
        <end position="22"/>
    </location>
</feature>
<accession>A0A9N9F3W0</accession>
<dbReference type="InterPro" id="IPR043202">
    <property type="entry name" value="Band-7_stomatin-like"/>
</dbReference>
<dbReference type="SUPFAM" id="SSF117892">
    <property type="entry name" value="Band 7/SPFH domain"/>
    <property type="match status" value="1"/>
</dbReference>
<evidence type="ECO:0000256" key="2">
    <source>
        <dbReference type="SAM" id="MobiDB-lite"/>
    </source>
</evidence>
<dbReference type="PANTHER" id="PTHR10264:SF19">
    <property type="entry name" value="AT06885P-RELATED"/>
    <property type="match status" value="1"/>
</dbReference>
<dbReference type="PRINTS" id="PR00721">
    <property type="entry name" value="STOMATIN"/>
</dbReference>
<dbReference type="FunFam" id="3.30.479.30:FF:000004">
    <property type="entry name" value="Putative membrane protease family, stomatin"/>
    <property type="match status" value="1"/>
</dbReference>
<dbReference type="EMBL" id="CAJVPI010000249">
    <property type="protein sequence ID" value="CAG8508084.1"/>
    <property type="molecule type" value="Genomic_DNA"/>
</dbReference>
<dbReference type="GO" id="GO:0005886">
    <property type="term" value="C:plasma membrane"/>
    <property type="evidence" value="ECO:0007669"/>
    <property type="project" value="InterPro"/>
</dbReference>
<keyword evidence="5" id="KW-1185">Reference proteome</keyword>
<dbReference type="InterPro" id="IPR001972">
    <property type="entry name" value="Stomatin_HflK_fam"/>
</dbReference>
<dbReference type="AlphaFoldDB" id="A0A9N9F3W0"/>
<protein>
    <submittedName>
        <fullName evidence="4">11080_t:CDS:1</fullName>
    </submittedName>
</protein>
<gene>
    <name evidence="4" type="ORF">PBRASI_LOCUS2964</name>
</gene>
<dbReference type="GO" id="GO:0098552">
    <property type="term" value="C:side of membrane"/>
    <property type="evidence" value="ECO:0007669"/>
    <property type="project" value="UniProtKB-ARBA"/>
</dbReference>
<dbReference type="CDD" id="cd13437">
    <property type="entry name" value="SPFH_alloslipin"/>
    <property type="match status" value="1"/>
</dbReference>
<dbReference type="PANTHER" id="PTHR10264">
    <property type="entry name" value="BAND 7 PROTEIN-RELATED"/>
    <property type="match status" value="1"/>
</dbReference>
<dbReference type="SMART" id="SM00244">
    <property type="entry name" value="PHB"/>
    <property type="match status" value="1"/>
</dbReference>
<reference evidence="4" key="1">
    <citation type="submission" date="2021-06" db="EMBL/GenBank/DDBJ databases">
        <authorList>
            <person name="Kallberg Y."/>
            <person name="Tangrot J."/>
            <person name="Rosling A."/>
        </authorList>
    </citation>
    <scope>NUCLEOTIDE SEQUENCE</scope>
    <source>
        <strain evidence="4">BR232B</strain>
    </source>
</reference>
<dbReference type="InterPro" id="IPR036013">
    <property type="entry name" value="Band_7/SPFH_dom_sf"/>
</dbReference>
<name>A0A9N9F3W0_9GLOM</name>
<dbReference type="Pfam" id="PF01145">
    <property type="entry name" value="Band_7"/>
    <property type="match status" value="1"/>
</dbReference>
<proteinExistence type="inferred from homology"/>
<evidence type="ECO:0000313" key="4">
    <source>
        <dbReference type="EMBL" id="CAG8508084.1"/>
    </source>
</evidence>
<evidence type="ECO:0000259" key="3">
    <source>
        <dbReference type="SMART" id="SM00244"/>
    </source>
</evidence>
<dbReference type="Gene3D" id="6.10.250.2090">
    <property type="match status" value="1"/>
</dbReference>
<evidence type="ECO:0000313" key="5">
    <source>
        <dbReference type="Proteomes" id="UP000789739"/>
    </source>
</evidence>
<dbReference type="OrthoDB" id="2105077at2759"/>
<evidence type="ECO:0000256" key="1">
    <source>
        <dbReference type="ARBA" id="ARBA00008164"/>
    </source>
</evidence>
<dbReference type="Gene3D" id="3.30.479.30">
    <property type="entry name" value="Band 7 domain"/>
    <property type="match status" value="1"/>
</dbReference>